<accession>A0A392PCU9</accession>
<evidence type="ECO:0000313" key="2">
    <source>
        <dbReference type="Proteomes" id="UP000265520"/>
    </source>
</evidence>
<dbReference type="EMBL" id="LXQA010071465">
    <property type="protein sequence ID" value="MCI09126.1"/>
    <property type="molecule type" value="Genomic_DNA"/>
</dbReference>
<evidence type="ECO:0000313" key="1">
    <source>
        <dbReference type="EMBL" id="MCI09126.1"/>
    </source>
</evidence>
<dbReference type="AlphaFoldDB" id="A0A392PCU9"/>
<sequence>ELLFPLDELRKSLQSLAYWDDPLKSSGFCLFFGYIIWR</sequence>
<keyword evidence="2" id="KW-1185">Reference proteome</keyword>
<dbReference type="Proteomes" id="UP000265520">
    <property type="component" value="Unassembled WGS sequence"/>
</dbReference>
<name>A0A392PCU9_9FABA</name>
<organism evidence="1 2">
    <name type="scientific">Trifolium medium</name>
    <dbReference type="NCBI Taxonomy" id="97028"/>
    <lineage>
        <taxon>Eukaryota</taxon>
        <taxon>Viridiplantae</taxon>
        <taxon>Streptophyta</taxon>
        <taxon>Embryophyta</taxon>
        <taxon>Tracheophyta</taxon>
        <taxon>Spermatophyta</taxon>
        <taxon>Magnoliopsida</taxon>
        <taxon>eudicotyledons</taxon>
        <taxon>Gunneridae</taxon>
        <taxon>Pentapetalae</taxon>
        <taxon>rosids</taxon>
        <taxon>fabids</taxon>
        <taxon>Fabales</taxon>
        <taxon>Fabaceae</taxon>
        <taxon>Papilionoideae</taxon>
        <taxon>50 kb inversion clade</taxon>
        <taxon>NPAAA clade</taxon>
        <taxon>Hologalegina</taxon>
        <taxon>IRL clade</taxon>
        <taxon>Trifolieae</taxon>
        <taxon>Trifolium</taxon>
    </lineage>
</organism>
<reference evidence="1 2" key="1">
    <citation type="journal article" date="2018" name="Front. Plant Sci.">
        <title>Red Clover (Trifolium pratense) and Zigzag Clover (T. medium) - A Picture of Genomic Similarities and Differences.</title>
        <authorList>
            <person name="Dluhosova J."/>
            <person name="Istvanek J."/>
            <person name="Nedelnik J."/>
            <person name="Repkova J."/>
        </authorList>
    </citation>
    <scope>NUCLEOTIDE SEQUENCE [LARGE SCALE GENOMIC DNA]</scope>
    <source>
        <strain evidence="2">cv. 10/8</strain>
        <tissue evidence="1">Leaf</tissue>
    </source>
</reference>
<protein>
    <submittedName>
        <fullName evidence="1">Uncharacterized protein</fullName>
    </submittedName>
</protein>
<feature type="non-terminal residue" evidence="1">
    <location>
        <position position="1"/>
    </location>
</feature>
<comment type="caution">
    <text evidence="1">The sequence shown here is derived from an EMBL/GenBank/DDBJ whole genome shotgun (WGS) entry which is preliminary data.</text>
</comment>
<proteinExistence type="predicted"/>